<protein>
    <recommendedName>
        <fullName evidence="5">Galactose oxidase</fullName>
    </recommendedName>
</protein>
<dbReference type="SMART" id="SM00612">
    <property type="entry name" value="Kelch"/>
    <property type="match status" value="4"/>
</dbReference>
<dbReference type="InterPro" id="IPR006652">
    <property type="entry name" value="Kelch_1"/>
</dbReference>
<dbReference type="EMBL" id="CP059693">
    <property type="protein sequence ID" value="WDE14550.1"/>
    <property type="molecule type" value="Genomic_DNA"/>
</dbReference>
<accession>A0ABY7VM12</accession>
<dbReference type="PANTHER" id="PTHR46260:SF3">
    <property type="entry name" value="RING-TYPE DOMAIN-CONTAINING PROTEIN"/>
    <property type="match status" value="1"/>
</dbReference>
<dbReference type="InterPro" id="IPR051746">
    <property type="entry name" value="Kelch_domain_containing_8"/>
</dbReference>
<keyword evidence="2" id="KW-0677">Repeat</keyword>
<dbReference type="Pfam" id="PF01344">
    <property type="entry name" value="Kelch_1"/>
    <property type="match status" value="1"/>
</dbReference>
<dbReference type="Proteomes" id="UP001215231">
    <property type="component" value="Chromosome"/>
</dbReference>
<name>A0ABY7VM12_9GAMM</name>
<evidence type="ECO:0000313" key="3">
    <source>
        <dbReference type="EMBL" id="WDE14550.1"/>
    </source>
</evidence>
<organism evidence="3 4">
    <name type="scientific">Thalassomonas haliotis</name>
    <dbReference type="NCBI Taxonomy" id="485448"/>
    <lineage>
        <taxon>Bacteria</taxon>
        <taxon>Pseudomonadati</taxon>
        <taxon>Pseudomonadota</taxon>
        <taxon>Gammaproteobacteria</taxon>
        <taxon>Alteromonadales</taxon>
        <taxon>Colwelliaceae</taxon>
        <taxon>Thalassomonas</taxon>
    </lineage>
</organism>
<dbReference type="SUPFAM" id="SSF117281">
    <property type="entry name" value="Kelch motif"/>
    <property type="match status" value="2"/>
</dbReference>
<dbReference type="PANTHER" id="PTHR46260">
    <property type="entry name" value="RING-TYPE DOMAIN-CONTAINING PROTEIN"/>
    <property type="match status" value="1"/>
</dbReference>
<evidence type="ECO:0000256" key="2">
    <source>
        <dbReference type="ARBA" id="ARBA00022737"/>
    </source>
</evidence>
<reference evidence="3 4" key="1">
    <citation type="journal article" date="2022" name="Mar. Drugs">
        <title>Bioassay-Guided Fractionation Leads to the Detection of Cholic Acid Generated by the Rare Thalassomonas sp.</title>
        <authorList>
            <person name="Pheiffer F."/>
            <person name="Schneider Y.K."/>
            <person name="Hansen E.H."/>
            <person name="Andersen J.H."/>
            <person name="Isaksson J."/>
            <person name="Busche T."/>
            <person name="R C."/>
            <person name="Kalinowski J."/>
            <person name="Zyl L.V."/>
            <person name="Trindade M."/>
        </authorList>
    </citation>
    <scope>NUCLEOTIDE SEQUENCE [LARGE SCALE GENOMIC DNA]</scope>
    <source>
        <strain evidence="3 4">A5K-61T</strain>
    </source>
</reference>
<evidence type="ECO:0000313" key="4">
    <source>
        <dbReference type="Proteomes" id="UP001215231"/>
    </source>
</evidence>
<keyword evidence="4" id="KW-1185">Reference proteome</keyword>
<dbReference type="InterPro" id="IPR015915">
    <property type="entry name" value="Kelch-typ_b-propeller"/>
</dbReference>
<gene>
    <name evidence="3" type="ORF">H3N35_16360</name>
</gene>
<evidence type="ECO:0008006" key="5">
    <source>
        <dbReference type="Google" id="ProtNLM"/>
    </source>
</evidence>
<keyword evidence="1" id="KW-0880">Kelch repeat</keyword>
<evidence type="ECO:0000256" key="1">
    <source>
        <dbReference type="ARBA" id="ARBA00022441"/>
    </source>
</evidence>
<proteinExistence type="predicted"/>
<dbReference type="Gene3D" id="2.120.10.80">
    <property type="entry name" value="Kelch-type beta propeller"/>
    <property type="match status" value="2"/>
</dbReference>
<sequence>MTTVLSFDYLCCSNTYAKPRDLSWSPGQALANPIQEIYPAVFNGEIYVAGGFVPSDDPIFYGLAPSSQVFIYNPKKLIWRTGVELPEARHHLGMASNSRYLYGIGGFNGNKGNAWQVRDTVYKISPDGKAWLSGPALPIPLAESVYAANGESIHVIGGKTFDSDSKRNIDTDSHFILVNNTHWEKAAPATIARNSAASAIVDNKVFVIGGRKAGKRPENIQFSEVYDPKDDKWQAIRPLPAALAGLSAVALKGKILVAGGEAFGANGHWKTGRAFNQVWSYDPLKDSWQEEMSMPQPRHGHGAVTIDNTLYIIGGAAKVGPQDTLSSLLMLKT</sequence>
<dbReference type="Pfam" id="PF24681">
    <property type="entry name" value="Kelch_KLHDC2_KLHL20_DRC7"/>
    <property type="match status" value="1"/>
</dbReference>